<dbReference type="AlphaFoldDB" id="A0A5C5V0I6"/>
<accession>A0A5C5V0I6</accession>
<organism evidence="2 3">
    <name type="scientific">Blastopirellula retiformator</name>
    <dbReference type="NCBI Taxonomy" id="2527970"/>
    <lineage>
        <taxon>Bacteria</taxon>
        <taxon>Pseudomonadati</taxon>
        <taxon>Planctomycetota</taxon>
        <taxon>Planctomycetia</taxon>
        <taxon>Pirellulales</taxon>
        <taxon>Pirellulaceae</taxon>
        <taxon>Blastopirellula</taxon>
    </lineage>
</organism>
<dbReference type="EMBL" id="SJPF01000004">
    <property type="protein sequence ID" value="TWT31420.1"/>
    <property type="molecule type" value="Genomic_DNA"/>
</dbReference>
<sequence>MFADIALAISAAVAFSLIVSITVIPVAASRLFSQEEEDEDNPFADPQIPEKHSSPLIFSTGCWIAGMRSQNSDVSRYFGSREELCSEPGEVGKCHEGIFQQADSDVPAVIAADGHRMGAVERSSPQVGHRMVGSIVGMNRWFQGGVLRRIALISGITAGAIFLCWAFLAEGRIFAQRQPEPGVWRAAAANGVQPRPVDGTGRSV</sequence>
<keyword evidence="3" id="KW-1185">Reference proteome</keyword>
<reference evidence="2 3" key="1">
    <citation type="submission" date="2019-02" db="EMBL/GenBank/DDBJ databases">
        <title>Deep-cultivation of Planctomycetes and their phenomic and genomic characterization uncovers novel biology.</title>
        <authorList>
            <person name="Wiegand S."/>
            <person name="Jogler M."/>
            <person name="Boedeker C."/>
            <person name="Pinto D."/>
            <person name="Vollmers J."/>
            <person name="Rivas-Marin E."/>
            <person name="Kohn T."/>
            <person name="Peeters S.H."/>
            <person name="Heuer A."/>
            <person name="Rast P."/>
            <person name="Oberbeckmann S."/>
            <person name="Bunk B."/>
            <person name="Jeske O."/>
            <person name="Meyerdierks A."/>
            <person name="Storesund J.E."/>
            <person name="Kallscheuer N."/>
            <person name="Luecker S."/>
            <person name="Lage O.M."/>
            <person name="Pohl T."/>
            <person name="Merkel B.J."/>
            <person name="Hornburger P."/>
            <person name="Mueller R.-W."/>
            <person name="Bruemmer F."/>
            <person name="Labrenz M."/>
            <person name="Spormann A.M."/>
            <person name="Op Den Camp H."/>
            <person name="Overmann J."/>
            <person name="Amann R."/>
            <person name="Jetten M.S.M."/>
            <person name="Mascher T."/>
            <person name="Medema M.H."/>
            <person name="Devos D.P."/>
            <person name="Kaster A.-K."/>
            <person name="Ovreas L."/>
            <person name="Rohde M."/>
            <person name="Galperin M.Y."/>
            <person name="Jogler C."/>
        </authorList>
    </citation>
    <scope>NUCLEOTIDE SEQUENCE [LARGE SCALE GENOMIC DNA]</scope>
    <source>
        <strain evidence="2 3">Enr8</strain>
    </source>
</reference>
<dbReference type="Proteomes" id="UP000318878">
    <property type="component" value="Unassembled WGS sequence"/>
</dbReference>
<name>A0A5C5V0I6_9BACT</name>
<protein>
    <submittedName>
        <fullName evidence="2">Uncharacterized protein</fullName>
    </submittedName>
</protein>
<evidence type="ECO:0000313" key="3">
    <source>
        <dbReference type="Proteomes" id="UP000318878"/>
    </source>
</evidence>
<feature type="transmembrane region" description="Helical" evidence="1">
    <location>
        <begin position="6"/>
        <end position="28"/>
    </location>
</feature>
<proteinExistence type="predicted"/>
<keyword evidence="1" id="KW-1133">Transmembrane helix</keyword>
<gene>
    <name evidence="2" type="ORF">Enr8_33410</name>
</gene>
<keyword evidence="1" id="KW-0472">Membrane</keyword>
<feature type="transmembrane region" description="Helical" evidence="1">
    <location>
        <begin position="150"/>
        <end position="168"/>
    </location>
</feature>
<keyword evidence="1" id="KW-0812">Transmembrane</keyword>
<comment type="caution">
    <text evidence="2">The sequence shown here is derived from an EMBL/GenBank/DDBJ whole genome shotgun (WGS) entry which is preliminary data.</text>
</comment>
<evidence type="ECO:0000313" key="2">
    <source>
        <dbReference type="EMBL" id="TWT31420.1"/>
    </source>
</evidence>
<evidence type="ECO:0000256" key="1">
    <source>
        <dbReference type="SAM" id="Phobius"/>
    </source>
</evidence>